<dbReference type="PANTHER" id="PTHR33930:SF8">
    <property type="entry name" value="4-CARBOXYMUCONOLACTONE DECARBOXYLASE"/>
    <property type="match status" value="1"/>
</dbReference>
<dbReference type="InterPro" id="IPR003779">
    <property type="entry name" value="CMD-like"/>
</dbReference>
<dbReference type="PANTHER" id="PTHR33930">
    <property type="entry name" value="ALKYL HYDROPEROXIDE REDUCTASE AHPD"/>
    <property type="match status" value="1"/>
</dbReference>
<evidence type="ECO:0000313" key="4">
    <source>
        <dbReference type="Proteomes" id="UP000677265"/>
    </source>
</evidence>
<organism evidence="2">
    <name type="scientific">Neobacillus citreus</name>
    <dbReference type="NCBI Taxonomy" id="2833578"/>
    <lineage>
        <taxon>Bacteria</taxon>
        <taxon>Bacillati</taxon>
        <taxon>Bacillota</taxon>
        <taxon>Bacilli</taxon>
        <taxon>Bacillales</taxon>
        <taxon>Bacillaceae</taxon>
        <taxon>Neobacillus</taxon>
    </lineage>
</organism>
<dbReference type="RefSeq" id="WP_213144473.1">
    <property type="nucleotide sequence ID" value="NZ_JAGYPE020000006.1"/>
</dbReference>
<accession>A0A942T2I2</accession>
<dbReference type="Gene3D" id="1.20.1290.10">
    <property type="entry name" value="AhpD-like"/>
    <property type="match status" value="2"/>
</dbReference>
<comment type="caution">
    <text evidence="2">The sequence shown here is derived from an EMBL/GenBank/DDBJ whole genome shotgun (WGS) entry which is preliminary data.</text>
</comment>
<dbReference type="InterPro" id="IPR004675">
    <property type="entry name" value="AhpD_core"/>
</dbReference>
<feature type="domain" description="Carboxymuconolactone decarboxylase-like" evidence="1">
    <location>
        <begin position="137"/>
        <end position="219"/>
    </location>
</feature>
<dbReference type="Proteomes" id="UP000677265">
    <property type="component" value="Unassembled WGS sequence"/>
</dbReference>
<name>A0A942T2I2_9BACI</name>
<dbReference type="NCBIfam" id="TIGR00778">
    <property type="entry name" value="ahpD_dom"/>
    <property type="match status" value="2"/>
</dbReference>
<evidence type="ECO:0000313" key="3">
    <source>
        <dbReference type="EMBL" id="MCH6264938.1"/>
    </source>
</evidence>
<dbReference type="Pfam" id="PF02627">
    <property type="entry name" value="CMD"/>
    <property type="match status" value="2"/>
</dbReference>
<evidence type="ECO:0000313" key="2">
    <source>
        <dbReference type="EMBL" id="MBS4183986.1"/>
    </source>
</evidence>
<dbReference type="EMBL" id="JAGYPE020000006">
    <property type="protein sequence ID" value="MCH6264938.1"/>
    <property type="molecule type" value="Genomic_DNA"/>
</dbReference>
<evidence type="ECO:0000259" key="1">
    <source>
        <dbReference type="Pfam" id="PF02627"/>
    </source>
</evidence>
<keyword evidence="4" id="KW-1185">Reference proteome</keyword>
<dbReference type="GO" id="GO:0051920">
    <property type="term" value="F:peroxiredoxin activity"/>
    <property type="evidence" value="ECO:0007669"/>
    <property type="project" value="InterPro"/>
</dbReference>
<feature type="domain" description="Carboxymuconolactone decarboxylase-like" evidence="1">
    <location>
        <begin position="28"/>
        <end position="110"/>
    </location>
</feature>
<dbReference type="AlphaFoldDB" id="A0A942T2I2"/>
<gene>
    <name evidence="3" type="ORF">KHB02_005295</name>
    <name evidence="2" type="ORF">KHB02_21580</name>
</gene>
<reference evidence="2" key="1">
    <citation type="submission" date="2021-05" db="EMBL/GenBank/DDBJ databases">
        <title>Novel Bacillus species.</title>
        <authorList>
            <person name="Liu G."/>
        </authorList>
    </citation>
    <scope>NUCLEOTIDE SEQUENCE</scope>
    <source>
        <strain evidence="2 4">FJAT-50051</strain>
    </source>
</reference>
<proteinExistence type="predicted"/>
<dbReference type="InterPro" id="IPR029032">
    <property type="entry name" value="AhpD-like"/>
</dbReference>
<protein>
    <submittedName>
        <fullName evidence="2">Carboxymuconolactone decarboxylase family protein</fullName>
    </submittedName>
</protein>
<sequence length="224" mass="24298">MEVKDLIDESLYKKSNIRRLPELGKLAPETFKAFVKFDQLALAPGAIPQKTKELIAVAVAHVTGCPYCIDGHVSKAKKLEASKEEMLEAIMVATALKAGSALAHGLNALNAYDEDGGDELYNRSNMNRFGEFKELGPESFQAFVKFDTQALKAGLLSRKEKELIAVAVAHVTGCAYCIETHTKKAKQLDVTKEELVEAIFVATALKAGSALAHSVNALNAYDEN</sequence>
<dbReference type="EMBL" id="JAGYPE010000004">
    <property type="protein sequence ID" value="MBS4183986.1"/>
    <property type="molecule type" value="Genomic_DNA"/>
</dbReference>
<dbReference type="SUPFAM" id="SSF69118">
    <property type="entry name" value="AhpD-like"/>
    <property type="match status" value="2"/>
</dbReference>